<dbReference type="InterPro" id="IPR001433">
    <property type="entry name" value="OxRdtase_FAD/NAD-bd"/>
</dbReference>
<dbReference type="PANTHER" id="PTHR19384">
    <property type="entry name" value="NITRIC OXIDE SYNTHASE-RELATED"/>
    <property type="match status" value="1"/>
</dbReference>
<dbReference type="PRINTS" id="PR00369">
    <property type="entry name" value="FLAVODOXIN"/>
</dbReference>
<dbReference type="OrthoDB" id="1856718at2759"/>
<dbReference type="PRINTS" id="PR00371">
    <property type="entry name" value="FPNCR"/>
</dbReference>
<dbReference type="PROSITE" id="PS50902">
    <property type="entry name" value="FLAVODOXIN_LIKE"/>
    <property type="match status" value="1"/>
</dbReference>
<dbReference type="InterPro" id="IPR023173">
    <property type="entry name" value="NADPH_Cyt_P450_Rdtase_alpha"/>
</dbReference>
<dbReference type="PANTHER" id="PTHR19384:SF17">
    <property type="entry name" value="NADPH--CYTOCHROME P450 REDUCTASE"/>
    <property type="match status" value="1"/>
</dbReference>
<dbReference type="SUPFAM" id="SSF52218">
    <property type="entry name" value="Flavoproteins"/>
    <property type="match status" value="1"/>
</dbReference>
<keyword evidence="10" id="KW-0472">Membrane</keyword>
<evidence type="ECO:0000256" key="1">
    <source>
        <dbReference type="ARBA" id="ARBA00001917"/>
    </source>
</evidence>
<evidence type="ECO:0000256" key="4">
    <source>
        <dbReference type="ARBA" id="ARBA00022643"/>
    </source>
</evidence>
<dbReference type="InterPro" id="IPR029039">
    <property type="entry name" value="Flavoprotein-like_sf"/>
</dbReference>
<comment type="cofactor">
    <cofactor evidence="1">
        <name>FMN</name>
        <dbReference type="ChEBI" id="CHEBI:58210"/>
    </cofactor>
</comment>
<dbReference type="InterPro" id="IPR017927">
    <property type="entry name" value="FAD-bd_FR_type"/>
</dbReference>
<dbReference type="GO" id="GO:0010181">
    <property type="term" value="F:FMN binding"/>
    <property type="evidence" value="ECO:0007669"/>
    <property type="project" value="InterPro"/>
</dbReference>
<dbReference type="GO" id="GO:0050660">
    <property type="term" value="F:flavin adenine dinucleotide binding"/>
    <property type="evidence" value="ECO:0007669"/>
    <property type="project" value="TreeGrafter"/>
</dbReference>
<keyword evidence="7" id="KW-0560">Oxidoreductase</keyword>
<sequence length="694" mass="75421">MSDVLVYVGSVIVIAVSAIYFFKSSASEADRAFEARYKAMQEEKRKAAAAAAAGGSAVPTTSANTTVKKGAAPGGKVTVLFGSQTGTAESFARTLADTGNEAGHFEVEAVDLEDFDSATLPSLPYVIFVVATYGEGDPTDNAVNFMKYLRNDDGTLSKNAFENVNFTVFGLGNKQYEQYNAIGRAVNSLMEKHGGKRVYVHGEGDDDDSLEEDFDAWRADLWKTLRKADTNAGSDDEESAPSSKTKPPHVVFEAKVVGEPAKPRVFKDDEIQNSTKHFFHNVEVKLVETRELRQSTAGGSTLHLEFDLKNTPLTYVTADNLAILPENDAALVARVATSLGYKLSQWVALTPLDSAKTTKHPFPTPATVESILSRYLDLNGAPRKGALAHLAHFATDTTEQDALLKLAGPDGKDEYHKFIVDGCRTVADVLEAFPSVRLSLTNLIHVLPSLQPRYYTISSSSAVHPTRVHVTLGVIEADLADGRRFRGVASNHLANMELPSSEAEKPKRANPYGEQGRKQVRTWPSARVTVRKSTFKLPADAATPIIMVGPGTGIAPMRAFLQERRAQREAGAAVGPSVLFFGCRRQAEDYLYADELAAYQADDTLTQLHCAFSRDTAQKVYVQHLIANEGAYVWDLLRQGAHIYVCGATAMGADVHRAIVTVVQKHGGQSAEAAAAYVQDLQHKSSYIQELWSS</sequence>
<dbReference type="EC" id="1.6.2.4" evidence="8"/>
<organism evidence="13 14">
    <name type="scientific">Achlya hypogyna</name>
    <name type="common">Oomycete</name>
    <name type="synonym">Protoachlya hypogyna</name>
    <dbReference type="NCBI Taxonomy" id="1202772"/>
    <lineage>
        <taxon>Eukaryota</taxon>
        <taxon>Sar</taxon>
        <taxon>Stramenopiles</taxon>
        <taxon>Oomycota</taxon>
        <taxon>Saprolegniomycetes</taxon>
        <taxon>Saprolegniales</taxon>
        <taxon>Achlyaceae</taxon>
        <taxon>Achlya</taxon>
    </lineage>
</organism>
<feature type="transmembrane region" description="Helical" evidence="10">
    <location>
        <begin position="6"/>
        <end position="22"/>
    </location>
</feature>
<feature type="domain" description="Flavodoxin-like" evidence="11">
    <location>
        <begin position="77"/>
        <end position="222"/>
    </location>
</feature>
<proteinExistence type="predicted"/>
<dbReference type="SUPFAM" id="SSF52343">
    <property type="entry name" value="Ferredoxin reductase-like, C-terminal NADP-linked domain"/>
    <property type="match status" value="1"/>
</dbReference>
<evidence type="ECO:0000256" key="8">
    <source>
        <dbReference type="ARBA" id="ARBA00023797"/>
    </source>
</evidence>
<dbReference type="InterPro" id="IPR001094">
    <property type="entry name" value="Flavdoxin-like"/>
</dbReference>
<evidence type="ECO:0000256" key="5">
    <source>
        <dbReference type="ARBA" id="ARBA00022827"/>
    </source>
</evidence>
<feature type="region of interest" description="Disordered" evidence="9">
    <location>
        <begin position="499"/>
        <end position="521"/>
    </location>
</feature>
<gene>
    <name evidence="13" type="ORF">ACHHYP_05469</name>
</gene>
<keyword evidence="10" id="KW-0812">Transmembrane</keyword>
<comment type="cofactor">
    <cofactor evidence="2">
        <name>FAD</name>
        <dbReference type="ChEBI" id="CHEBI:57692"/>
    </cofactor>
</comment>
<dbReference type="PROSITE" id="PS51384">
    <property type="entry name" value="FAD_FR"/>
    <property type="match status" value="1"/>
</dbReference>
<dbReference type="InterPro" id="IPR001709">
    <property type="entry name" value="Flavoprot_Pyr_Nucl_cyt_Rdtase"/>
</dbReference>
<dbReference type="Proteomes" id="UP000243579">
    <property type="component" value="Unassembled WGS sequence"/>
</dbReference>
<keyword evidence="10" id="KW-1133">Transmembrane helix</keyword>
<evidence type="ECO:0000256" key="7">
    <source>
        <dbReference type="ARBA" id="ARBA00023002"/>
    </source>
</evidence>
<dbReference type="STRING" id="1202772.A0A1V9YXN6"/>
<comment type="caution">
    <text evidence="13">The sequence shown here is derived from an EMBL/GenBank/DDBJ whole genome shotgun (WGS) entry which is preliminary data.</text>
</comment>
<protein>
    <recommendedName>
        <fullName evidence="8">NADPH--hemoprotein reductase</fullName>
        <ecNumber evidence="8">1.6.2.4</ecNumber>
    </recommendedName>
</protein>
<dbReference type="Gene3D" id="3.40.50.80">
    <property type="entry name" value="Nucleotide-binding domain of ferredoxin-NADP reductase (FNR) module"/>
    <property type="match status" value="1"/>
</dbReference>
<evidence type="ECO:0000313" key="14">
    <source>
        <dbReference type="Proteomes" id="UP000243579"/>
    </source>
</evidence>
<dbReference type="EMBL" id="JNBR01000620">
    <property type="protein sequence ID" value="OQR90495.1"/>
    <property type="molecule type" value="Genomic_DNA"/>
</dbReference>
<dbReference type="InterPro" id="IPR039261">
    <property type="entry name" value="FNR_nucleotide-bd"/>
</dbReference>
<name>A0A1V9YXN6_ACHHY</name>
<evidence type="ECO:0000313" key="13">
    <source>
        <dbReference type="EMBL" id="OQR90495.1"/>
    </source>
</evidence>
<evidence type="ECO:0000259" key="11">
    <source>
        <dbReference type="PROSITE" id="PS50902"/>
    </source>
</evidence>
<keyword evidence="3" id="KW-0285">Flavoprotein</keyword>
<evidence type="ECO:0000259" key="12">
    <source>
        <dbReference type="PROSITE" id="PS51384"/>
    </source>
</evidence>
<feature type="domain" description="FAD-binding FR-type" evidence="12">
    <location>
        <begin position="279"/>
        <end position="518"/>
    </location>
</feature>
<dbReference type="InterPro" id="IPR017938">
    <property type="entry name" value="Riboflavin_synthase-like_b-brl"/>
</dbReference>
<dbReference type="Pfam" id="PF00258">
    <property type="entry name" value="Flavodoxin_1"/>
    <property type="match status" value="1"/>
</dbReference>
<evidence type="ECO:0000256" key="3">
    <source>
        <dbReference type="ARBA" id="ARBA00022630"/>
    </source>
</evidence>
<dbReference type="AlphaFoldDB" id="A0A1V9YXN6"/>
<evidence type="ECO:0000256" key="9">
    <source>
        <dbReference type="SAM" id="MobiDB-lite"/>
    </source>
</evidence>
<keyword evidence="4" id="KW-0288">FMN</keyword>
<dbReference type="GO" id="GO:0005829">
    <property type="term" value="C:cytosol"/>
    <property type="evidence" value="ECO:0007669"/>
    <property type="project" value="TreeGrafter"/>
</dbReference>
<dbReference type="Gene3D" id="3.40.50.360">
    <property type="match status" value="1"/>
</dbReference>
<reference evidence="13 14" key="1">
    <citation type="journal article" date="2014" name="Genome Biol. Evol.">
        <title>The secreted proteins of Achlya hypogyna and Thraustotheca clavata identify the ancestral oomycete secretome and reveal gene acquisitions by horizontal gene transfer.</title>
        <authorList>
            <person name="Misner I."/>
            <person name="Blouin N."/>
            <person name="Leonard G."/>
            <person name="Richards T.A."/>
            <person name="Lane C.E."/>
        </authorList>
    </citation>
    <scope>NUCLEOTIDE SEQUENCE [LARGE SCALE GENOMIC DNA]</scope>
    <source>
        <strain evidence="13 14">ATCC 48635</strain>
    </source>
</reference>
<evidence type="ECO:0000256" key="6">
    <source>
        <dbReference type="ARBA" id="ARBA00022857"/>
    </source>
</evidence>
<dbReference type="InterPro" id="IPR003097">
    <property type="entry name" value="CysJ-like_FAD-binding"/>
</dbReference>
<dbReference type="GO" id="GO:0003958">
    <property type="term" value="F:NADPH-hemoprotein reductase activity"/>
    <property type="evidence" value="ECO:0007669"/>
    <property type="project" value="UniProtKB-EC"/>
</dbReference>
<keyword evidence="5" id="KW-0274">FAD</keyword>
<dbReference type="Gene3D" id="2.40.30.10">
    <property type="entry name" value="Translation factors"/>
    <property type="match status" value="1"/>
</dbReference>
<dbReference type="FunFam" id="3.40.50.80:FF:000001">
    <property type="entry name" value="NADPH--cytochrome P450 reductase 1"/>
    <property type="match status" value="1"/>
</dbReference>
<dbReference type="SUPFAM" id="SSF63380">
    <property type="entry name" value="Riboflavin synthase domain-like"/>
    <property type="match status" value="1"/>
</dbReference>
<dbReference type="InterPro" id="IPR008254">
    <property type="entry name" value="Flavodoxin/NO_synth"/>
</dbReference>
<dbReference type="Gene3D" id="1.20.990.10">
    <property type="entry name" value="NADPH-cytochrome p450 Reductase, Chain A, domain 3"/>
    <property type="match status" value="1"/>
</dbReference>
<keyword evidence="14" id="KW-1185">Reference proteome</keyword>
<dbReference type="Pfam" id="PF00175">
    <property type="entry name" value="NAD_binding_1"/>
    <property type="match status" value="1"/>
</dbReference>
<keyword evidence="6" id="KW-0521">NADP</keyword>
<dbReference type="Pfam" id="PF00667">
    <property type="entry name" value="FAD_binding_1"/>
    <property type="match status" value="1"/>
</dbReference>
<dbReference type="FunFam" id="1.20.990.10:FF:000001">
    <property type="entry name" value="NADPH--cytochrome P450 reductase"/>
    <property type="match status" value="1"/>
</dbReference>
<accession>A0A1V9YXN6</accession>
<evidence type="ECO:0000256" key="10">
    <source>
        <dbReference type="SAM" id="Phobius"/>
    </source>
</evidence>
<evidence type="ECO:0000256" key="2">
    <source>
        <dbReference type="ARBA" id="ARBA00001974"/>
    </source>
</evidence>